<evidence type="ECO:0000259" key="5">
    <source>
        <dbReference type="Pfam" id="PF24807"/>
    </source>
</evidence>
<dbReference type="SUPFAM" id="SSF50978">
    <property type="entry name" value="WD40 repeat-like"/>
    <property type="match status" value="1"/>
</dbReference>
<evidence type="ECO:0000256" key="4">
    <source>
        <dbReference type="PROSITE-ProRule" id="PRU00221"/>
    </source>
</evidence>
<keyword evidence="3" id="KW-0677">Repeat</keyword>
<feature type="repeat" description="WD" evidence="4">
    <location>
        <begin position="290"/>
        <end position="331"/>
    </location>
</feature>
<dbReference type="EMBL" id="MU155146">
    <property type="protein sequence ID" value="KAF9484167.1"/>
    <property type="molecule type" value="Genomic_DNA"/>
</dbReference>
<dbReference type="GO" id="GO:1990757">
    <property type="term" value="F:ubiquitin ligase activator activity"/>
    <property type="evidence" value="ECO:0007669"/>
    <property type="project" value="TreeGrafter"/>
</dbReference>
<evidence type="ECO:0000313" key="6">
    <source>
        <dbReference type="EMBL" id="KAF9484167.1"/>
    </source>
</evidence>
<dbReference type="PROSITE" id="PS50082">
    <property type="entry name" value="WD_REPEATS_2"/>
    <property type="match status" value="1"/>
</dbReference>
<dbReference type="InterPro" id="IPR015943">
    <property type="entry name" value="WD40/YVTN_repeat-like_dom_sf"/>
</dbReference>
<sequence length="519" mass="57478">MATEDNNECAFETPVAQRSRKRVYGSVTNLRSHSKRRRLSAPAFDLGGNGNDFDASVDMPRSAGATTDRFIANRPKRFLPLNATPRTNRIAKQFGLVDDHVLNFKDDIQLSSNADDTTMALLRRSASSLFNIPPQIKPASVTENLKKNRQCLMVLDSPGIAYDLEAFPISWSDQNLIAVGCVRSVFYQNLETKQVFRLCVTNDPGHLGVIAWGHEHHNNHMATGMSTGHLHVWEAANQVATYGTALHSWRAAKDTGVKSLSWNRDVLSVGMEDGEISLIDIRQPEIVTKLVKHRQPVLGLEWSPDGTHLASGDANGIVHIWDSRNTEKPLTKLRHKGTTRALSWCPWKPDLLATGSYAPEGKIRIWSTTSLSSHIPEPLHTISVNNSVLSLQWSPHCKELLSTHGRSFMPLPPTPPRRRAISLSGVKAKSPPNPATAKLTYTQTAFTNAIAVHEYPSGKCLMTLTNAHTDAVTQCCLGPSGENIFTVCPKEETIKMWKVWGKQPPAPKPESAFDRFTIR</sequence>
<dbReference type="OrthoDB" id="10263272at2759"/>
<dbReference type="SMART" id="SM00320">
    <property type="entry name" value="WD40"/>
    <property type="match status" value="5"/>
</dbReference>
<reference evidence="6" key="1">
    <citation type="submission" date="2020-11" db="EMBL/GenBank/DDBJ databases">
        <authorList>
            <consortium name="DOE Joint Genome Institute"/>
            <person name="Ahrendt S."/>
            <person name="Riley R."/>
            <person name="Andreopoulos W."/>
            <person name="Labutti K."/>
            <person name="Pangilinan J."/>
            <person name="Ruiz-Duenas F.J."/>
            <person name="Barrasa J.M."/>
            <person name="Sanchez-Garcia M."/>
            <person name="Camarero S."/>
            <person name="Miyauchi S."/>
            <person name="Serrano A."/>
            <person name="Linde D."/>
            <person name="Babiker R."/>
            <person name="Drula E."/>
            <person name="Ayuso-Fernandez I."/>
            <person name="Pacheco R."/>
            <person name="Padilla G."/>
            <person name="Ferreira P."/>
            <person name="Barriuso J."/>
            <person name="Kellner H."/>
            <person name="Castanera R."/>
            <person name="Alfaro M."/>
            <person name="Ramirez L."/>
            <person name="Pisabarro A.G."/>
            <person name="Kuo A."/>
            <person name="Tritt A."/>
            <person name="Lipzen A."/>
            <person name="He G."/>
            <person name="Yan M."/>
            <person name="Ng V."/>
            <person name="Cullen D."/>
            <person name="Martin F."/>
            <person name="Rosso M.-N."/>
            <person name="Henrissat B."/>
            <person name="Hibbett D."/>
            <person name="Martinez A.T."/>
            <person name="Grigoriev I.V."/>
        </authorList>
    </citation>
    <scope>NUCLEOTIDE SEQUENCE</scope>
    <source>
        <strain evidence="6">CIRM-BRFM 674</strain>
    </source>
</reference>
<feature type="domain" description="CDC20/Fizzy WD40" evidence="5">
    <location>
        <begin position="155"/>
        <end position="497"/>
    </location>
</feature>
<evidence type="ECO:0000313" key="7">
    <source>
        <dbReference type="Proteomes" id="UP000807469"/>
    </source>
</evidence>
<proteinExistence type="inferred from homology"/>
<dbReference type="Gene3D" id="2.130.10.10">
    <property type="entry name" value="YVTN repeat-like/Quinoprotein amine dehydrogenase"/>
    <property type="match status" value="1"/>
</dbReference>
<dbReference type="GO" id="GO:0031145">
    <property type="term" value="P:anaphase-promoting complex-dependent catabolic process"/>
    <property type="evidence" value="ECO:0007669"/>
    <property type="project" value="TreeGrafter"/>
</dbReference>
<dbReference type="Pfam" id="PF24807">
    <property type="entry name" value="WD40_CDC20-Fz"/>
    <property type="match status" value="1"/>
</dbReference>
<dbReference type="PANTHER" id="PTHR19918">
    <property type="entry name" value="CELL DIVISION CYCLE 20 CDC20 FIZZY -RELATED"/>
    <property type="match status" value="1"/>
</dbReference>
<comment type="similarity">
    <text evidence="1">Belongs to the WD repeat CDC20/Fizzy family.</text>
</comment>
<organism evidence="6 7">
    <name type="scientific">Pholiota conissans</name>
    <dbReference type="NCBI Taxonomy" id="109636"/>
    <lineage>
        <taxon>Eukaryota</taxon>
        <taxon>Fungi</taxon>
        <taxon>Dikarya</taxon>
        <taxon>Basidiomycota</taxon>
        <taxon>Agaricomycotina</taxon>
        <taxon>Agaricomycetes</taxon>
        <taxon>Agaricomycetidae</taxon>
        <taxon>Agaricales</taxon>
        <taxon>Agaricineae</taxon>
        <taxon>Strophariaceae</taxon>
        <taxon>Pholiota</taxon>
    </lineage>
</organism>
<accession>A0A9P5Z9N5</accession>
<name>A0A9P5Z9N5_9AGAR</name>
<protein>
    <submittedName>
        <fullName evidence="6">WD40 repeat-like protein</fullName>
    </submittedName>
</protein>
<evidence type="ECO:0000256" key="1">
    <source>
        <dbReference type="ARBA" id="ARBA00006445"/>
    </source>
</evidence>
<dbReference type="AlphaFoldDB" id="A0A9P5Z9N5"/>
<dbReference type="GO" id="GO:1905786">
    <property type="term" value="P:positive regulation of anaphase-promoting complex-dependent catabolic process"/>
    <property type="evidence" value="ECO:0007669"/>
    <property type="project" value="TreeGrafter"/>
</dbReference>
<dbReference type="PANTHER" id="PTHR19918:SF5">
    <property type="entry name" value="MEIOSIS-SPECIFIC APC_C ACTIVATOR PROTEIN AMA1"/>
    <property type="match status" value="1"/>
</dbReference>
<gene>
    <name evidence="6" type="ORF">BDN70DRAFT_872865</name>
</gene>
<dbReference type="GO" id="GO:0005680">
    <property type="term" value="C:anaphase-promoting complex"/>
    <property type="evidence" value="ECO:0007669"/>
    <property type="project" value="TreeGrafter"/>
</dbReference>
<dbReference type="PROSITE" id="PS50294">
    <property type="entry name" value="WD_REPEATS_REGION"/>
    <property type="match status" value="1"/>
</dbReference>
<keyword evidence="2 4" id="KW-0853">WD repeat</keyword>
<evidence type="ECO:0000256" key="2">
    <source>
        <dbReference type="ARBA" id="ARBA00022574"/>
    </source>
</evidence>
<evidence type="ECO:0000256" key="3">
    <source>
        <dbReference type="ARBA" id="ARBA00022737"/>
    </source>
</evidence>
<keyword evidence="7" id="KW-1185">Reference proteome</keyword>
<dbReference type="GO" id="GO:0010997">
    <property type="term" value="F:anaphase-promoting complex binding"/>
    <property type="evidence" value="ECO:0007669"/>
    <property type="project" value="InterPro"/>
</dbReference>
<dbReference type="InterPro" id="IPR033010">
    <property type="entry name" value="Cdc20/Fizzy"/>
</dbReference>
<dbReference type="Proteomes" id="UP000807469">
    <property type="component" value="Unassembled WGS sequence"/>
</dbReference>
<dbReference type="InterPro" id="IPR056150">
    <property type="entry name" value="WD40_CDC20-Fz"/>
</dbReference>
<comment type="caution">
    <text evidence="6">The sequence shown here is derived from an EMBL/GenBank/DDBJ whole genome shotgun (WGS) entry which is preliminary data.</text>
</comment>
<dbReference type="InterPro" id="IPR001680">
    <property type="entry name" value="WD40_rpt"/>
</dbReference>
<dbReference type="InterPro" id="IPR036322">
    <property type="entry name" value="WD40_repeat_dom_sf"/>
</dbReference>